<keyword evidence="2" id="KW-0732">Signal</keyword>
<feature type="signal peptide" evidence="2">
    <location>
        <begin position="1"/>
        <end position="30"/>
    </location>
</feature>
<feature type="region of interest" description="Disordered" evidence="1">
    <location>
        <begin position="162"/>
        <end position="195"/>
    </location>
</feature>
<dbReference type="STRING" id="1384459.GL4_2214"/>
<dbReference type="HOGENOM" id="CLU_1394917_0_0_5"/>
<feature type="chain" id="PRO_5002055642" evidence="2">
    <location>
        <begin position="31"/>
        <end position="195"/>
    </location>
</feature>
<evidence type="ECO:0000256" key="1">
    <source>
        <dbReference type="SAM" id="MobiDB-lite"/>
    </source>
</evidence>
<dbReference type="KEGG" id="mcg:GL4_2214"/>
<sequence>MCCAHRLLSAALAALSLLVLALMAVPSSGAAGPVELDNAGLVQMLENLGYEPKEGKYPNGNPFQTIAGATPELTWSANLSVNPSTHLIWLEMNFWSLQGDQKFPYDVLLEALERNFQLDTMRYVYLKESRKFRLAGSLPNRDIKPVQIKALIDEAVNEAQQTQHLWNPNKWRQQPAKDEPAKAPDQEEAAEQEAP</sequence>
<evidence type="ECO:0000313" key="3">
    <source>
        <dbReference type="EMBL" id="BAQ17656.1"/>
    </source>
</evidence>
<dbReference type="AlphaFoldDB" id="A0A0A8K4C5"/>
<reference evidence="3 4" key="1">
    <citation type="submission" date="2014-09" db="EMBL/GenBank/DDBJ databases">
        <title>Genome sequencing of Methyloceanibacter caenitepidi Gela4.</title>
        <authorList>
            <person name="Takeuchi M."/>
            <person name="Susumu S."/>
            <person name="Kamagata Y."/>
            <person name="Oshima K."/>
            <person name="Hattori M."/>
            <person name="Iwasaki W."/>
        </authorList>
    </citation>
    <scope>NUCLEOTIDE SEQUENCE [LARGE SCALE GENOMIC DNA]</scope>
    <source>
        <strain evidence="3 4">Gela4</strain>
    </source>
</reference>
<dbReference type="OrthoDB" id="163953at2"/>
<keyword evidence="4" id="KW-1185">Reference proteome</keyword>
<name>A0A0A8K4C5_9HYPH</name>
<proteinExistence type="predicted"/>
<evidence type="ECO:0000256" key="2">
    <source>
        <dbReference type="SAM" id="SignalP"/>
    </source>
</evidence>
<organism evidence="3 4">
    <name type="scientific">Methyloceanibacter caenitepidi</name>
    <dbReference type="NCBI Taxonomy" id="1384459"/>
    <lineage>
        <taxon>Bacteria</taxon>
        <taxon>Pseudomonadati</taxon>
        <taxon>Pseudomonadota</taxon>
        <taxon>Alphaproteobacteria</taxon>
        <taxon>Hyphomicrobiales</taxon>
        <taxon>Hyphomicrobiaceae</taxon>
        <taxon>Methyloceanibacter</taxon>
    </lineage>
</organism>
<feature type="compositionally biased region" description="Basic and acidic residues" evidence="1">
    <location>
        <begin position="175"/>
        <end position="185"/>
    </location>
</feature>
<protein>
    <submittedName>
        <fullName evidence="3">Uncharacterized protein</fullName>
    </submittedName>
</protein>
<dbReference type="EMBL" id="AP014648">
    <property type="protein sequence ID" value="BAQ17656.1"/>
    <property type="molecule type" value="Genomic_DNA"/>
</dbReference>
<dbReference type="RefSeq" id="WP_156137520.1">
    <property type="nucleotide sequence ID" value="NZ_AP014648.1"/>
</dbReference>
<accession>A0A0A8K4C5</accession>
<evidence type="ECO:0000313" key="4">
    <source>
        <dbReference type="Proteomes" id="UP000031643"/>
    </source>
</evidence>
<dbReference type="Proteomes" id="UP000031643">
    <property type="component" value="Chromosome"/>
</dbReference>
<feature type="compositionally biased region" description="Polar residues" evidence="1">
    <location>
        <begin position="162"/>
        <end position="172"/>
    </location>
</feature>
<gene>
    <name evidence="3" type="ORF">GL4_2214</name>
</gene>
<feature type="compositionally biased region" description="Acidic residues" evidence="1">
    <location>
        <begin position="186"/>
        <end position="195"/>
    </location>
</feature>